<dbReference type="GO" id="GO:0016491">
    <property type="term" value="F:oxidoreductase activity"/>
    <property type="evidence" value="ECO:0007669"/>
    <property type="project" value="UniProtKB-KW"/>
</dbReference>
<proteinExistence type="inferred from homology"/>
<dbReference type="Gene3D" id="3.40.50.720">
    <property type="entry name" value="NAD(P)-binding Rossmann-like Domain"/>
    <property type="match status" value="1"/>
</dbReference>
<organism evidence="4 5">
    <name type="scientific">Pinctada imbricata</name>
    <name type="common">Atlantic pearl-oyster</name>
    <name type="synonym">Pinctada martensii</name>
    <dbReference type="NCBI Taxonomy" id="66713"/>
    <lineage>
        <taxon>Eukaryota</taxon>
        <taxon>Metazoa</taxon>
        <taxon>Spiralia</taxon>
        <taxon>Lophotrochozoa</taxon>
        <taxon>Mollusca</taxon>
        <taxon>Bivalvia</taxon>
        <taxon>Autobranchia</taxon>
        <taxon>Pteriomorphia</taxon>
        <taxon>Pterioida</taxon>
        <taxon>Pterioidea</taxon>
        <taxon>Pteriidae</taxon>
        <taxon>Pinctada</taxon>
    </lineage>
</organism>
<keyword evidence="1" id="KW-0560">Oxidoreductase</keyword>
<accession>A0AA89C0H0</accession>
<dbReference type="InterPro" id="IPR002347">
    <property type="entry name" value="SDR_fam"/>
</dbReference>
<keyword evidence="3" id="KW-0472">Membrane</keyword>
<keyword evidence="3" id="KW-1133">Transmembrane helix</keyword>
<dbReference type="PRINTS" id="PR00081">
    <property type="entry name" value="GDHRDH"/>
</dbReference>
<evidence type="ECO:0000256" key="1">
    <source>
        <dbReference type="ARBA" id="ARBA00023002"/>
    </source>
</evidence>
<sequence length="324" mass="36549">MIFEIIIAACVILLTSIFLYRRRRITRPYNEIYVVITGCDTGFGRLAAERFDGLGMHVFAGCLQEESTQELRESCSDRIFPVLLDVTKQDDIQRLVSVVKEKIPHGKGLSGLLNNAGINGIDGLLESLGSEQFMPAFKVNLFGTIDVTKSLMPFLRRGKGRIISTTSGAGKMATGIIGPYCATKHALESYSDSLRRELYHDDISVHIIEPGVFNTQIFFNKGYGKSRLEYFNALPEETRLFYGEDMIERIEKALLPYQEAADKKIDKVVDAYLHALTSSYPKIRYRVGRDVQFLIPIVNYLPEWVIDILVGQLMPVPKGKQNVR</sequence>
<dbReference type="SUPFAM" id="SSF51735">
    <property type="entry name" value="NAD(P)-binding Rossmann-fold domains"/>
    <property type="match status" value="1"/>
</dbReference>
<evidence type="ECO:0000256" key="3">
    <source>
        <dbReference type="SAM" id="Phobius"/>
    </source>
</evidence>
<dbReference type="AlphaFoldDB" id="A0AA89C0H0"/>
<dbReference type="Proteomes" id="UP001186944">
    <property type="component" value="Unassembled WGS sequence"/>
</dbReference>
<keyword evidence="5" id="KW-1185">Reference proteome</keyword>
<feature type="transmembrane region" description="Helical" evidence="3">
    <location>
        <begin position="6"/>
        <end position="21"/>
    </location>
</feature>
<protein>
    <submittedName>
        <fullName evidence="4">Uncharacterized protein</fullName>
    </submittedName>
</protein>
<dbReference type="PRINTS" id="PR00080">
    <property type="entry name" value="SDRFAMILY"/>
</dbReference>
<evidence type="ECO:0000256" key="2">
    <source>
        <dbReference type="RuleBase" id="RU000363"/>
    </source>
</evidence>
<dbReference type="PANTHER" id="PTHR43313:SF1">
    <property type="entry name" value="3BETA-HYDROXYSTEROID DEHYDROGENASE DHS-16"/>
    <property type="match status" value="1"/>
</dbReference>
<dbReference type="PROSITE" id="PS00061">
    <property type="entry name" value="ADH_SHORT"/>
    <property type="match status" value="1"/>
</dbReference>
<reference evidence="4" key="1">
    <citation type="submission" date="2019-08" db="EMBL/GenBank/DDBJ databases">
        <title>The improved chromosome-level genome for the pearl oyster Pinctada fucata martensii using PacBio sequencing and Hi-C.</title>
        <authorList>
            <person name="Zheng Z."/>
        </authorList>
    </citation>
    <scope>NUCLEOTIDE SEQUENCE</scope>
    <source>
        <strain evidence="4">ZZ-2019</strain>
        <tissue evidence="4">Adductor muscle</tissue>
    </source>
</reference>
<gene>
    <name evidence="4" type="ORF">FSP39_003745</name>
</gene>
<dbReference type="InterPro" id="IPR036291">
    <property type="entry name" value="NAD(P)-bd_dom_sf"/>
</dbReference>
<name>A0AA89C0H0_PINIB</name>
<dbReference type="GO" id="GO:0008202">
    <property type="term" value="P:steroid metabolic process"/>
    <property type="evidence" value="ECO:0007669"/>
    <property type="project" value="TreeGrafter"/>
</dbReference>
<evidence type="ECO:0000313" key="4">
    <source>
        <dbReference type="EMBL" id="KAK3094593.1"/>
    </source>
</evidence>
<dbReference type="Pfam" id="PF00106">
    <property type="entry name" value="adh_short"/>
    <property type="match status" value="1"/>
</dbReference>
<keyword evidence="3" id="KW-0812">Transmembrane</keyword>
<evidence type="ECO:0000313" key="5">
    <source>
        <dbReference type="Proteomes" id="UP001186944"/>
    </source>
</evidence>
<dbReference type="PANTHER" id="PTHR43313">
    <property type="entry name" value="SHORT-CHAIN DEHYDROGENASE/REDUCTASE FAMILY 9C"/>
    <property type="match status" value="1"/>
</dbReference>
<dbReference type="EMBL" id="VSWD01000008">
    <property type="protein sequence ID" value="KAK3094593.1"/>
    <property type="molecule type" value="Genomic_DNA"/>
</dbReference>
<dbReference type="InterPro" id="IPR020904">
    <property type="entry name" value="Sc_DH/Rdtase_CS"/>
</dbReference>
<comment type="similarity">
    <text evidence="2">Belongs to the short-chain dehydrogenases/reductases (SDR) family.</text>
</comment>
<comment type="caution">
    <text evidence="4">The sequence shown here is derived from an EMBL/GenBank/DDBJ whole genome shotgun (WGS) entry which is preliminary data.</text>
</comment>